<organism evidence="3 4">
    <name type="scientific">Gluconobacter kondonii</name>
    <dbReference type="NCBI Taxonomy" id="941463"/>
    <lineage>
        <taxon>Bacteria</taxon>
        <taxon>Pseudomonadati</taxon>
        <taxon>Pseudomonadota</taxon>
        <taxon>Alphaproteobacteria</taxon>
        <taxon>Acetobacterales</taxon>
        <taxon>Acetobacteraceae</taxon>
        <taxon>Gluconobacter</taxon>
    </lineage>
</organism>
<feature type="signal peptide" evidence="2">
    <location>
        <begin position="1"/>
        <end position="24"/>
    </location>
</feature>
<sequence>MMMLVRRFQVGLFGSFLLMGQAFAQPSKEPQKVDVDSILARPLFEPDRQPKDRGAVQAGEPQVVGISGHPGGWRAIVRTGASGSRGKVVAVGDKVGDWSIAEISATEVILRRGQSVRRLAPVFTKHPVQTAPQPQGATASVTPPVAPSAPPIPGQPKPTFHFDPASGEAP</sequence>
<accession>A0ABQ5WNR9</accession>
<keyword evidence="2" id="KW-0732">Signal</keyword>
<evidence type="ECO:0000313" key="4">
    <source>
        <dbReference type="Proteomes" id="UP001156629"/>
    </source>
</evidence>
<evidence type="ECO:0000256" key="2">
    <source>
        <dbReference type="SAM" id="SignalP"/>
    </source>
</evidence>
<feature type="region of interest" description="Disordered" evidence="1">
    <location>
        <begin position="128"/>
        <end position="170"/>
    </location>
</feature>
<keyword evidence="4" id="KW-1185">Reference proteome</keyword>
<proteinExistence type="predicted"/>
<protein>
    <recommendedName>
        <fullName evidence="5">MSHA biogenesis protein MshK</fullName>
    </recommendedName>
</protein>
<dbReference type="EMBL" id="BSNV01000002">
    <property type="protein sequence ID" value="GLQ65168.1"/>
    <property type="molecule type" value="Genomic_DNA"/>
</dbReference>
<dbReference type="GeneID" id="76194439"/>
<comment type="caution">
    <text evidence="3">The sequence shown here is derived from an EMBL/GenBank/DDBJ whole genome shotgun (WGS) entry which is preliminary data.</text>
</comment>
<evidence type="ECO:0008006" key="5">
    <source>
        <dbReference type="Google" id="ProtNLM"/>
    </source>
</evidence>
<dbReference type="Proteomes" id="UP001156629">
    <property type="component" value="Unassembled WGS sequence"/>
</dbReference>
<reference evidence="4" key="1">
    <citation type="journal article" date="2019" name="Int. J. Syst. Evol. Microbiol.">
        <title>The Global Catalogue of Microorganisms (GCM) 10K type strain sequencing project: providing services to taxonomists for standard genome sequencing and annotation.</title>
        <authorList>
            <consortium name="The Broad Institute Genomics Platform"/>
            <consortium name="The Broad Institute Genome Sequencing Center for Infectious Disease"/>
            <person name="Wu L."/>
            <person name="Ma J."/>
        </authorList>
    </citation>
    <scope>NUCLEOTIDE SEQUENCE [LARGE SCALE GENOMIC DNA]</scope>
    <source>
        <strain evidence="4">NBRC 3266</strain>
    </source>
</reference>
<feature type="compositionally biased region" description="Pro residues" evidence="1">
    <location>
        <begin position="144"/>
        <end position="156"/>
    </location>
</feature>
<gene>
    <name evidence="3" type="ORF">GCM10007870_07520</name>
</gene>
<evidence type="ECO:0000313" key="3">
    <source>
        <dbReference type="EMBL" id="GLQ65168.1"/>
    </source>
</evidence>
<dbReference type="RefSeq" id="WP_099286307.1">
    <property type="nucleotide sequence ID" value="NZ_BEWP01000004.1"/>
</dbReference>
<name>A0ABQ5WNR9_9PROT</name>
<evidence type="ECO:0000256" key="1">
    <source>
        <dbReference type="SAM" id="MobiDB-lite"/>
    </source>
</evidence>
<feature type="chain" id="PRO_5046693533" description="MSHA biogenesis protein MshK" evidence="2">
    <location>
        <begin position="25"/>
        <end position="170"/>
    </location>
</feature>